<reference evidence="1" key="1">
    <citation type="submission" date="2023-11" db="EMBL/GenBank/DDBJ databases">
        <title>Genome sequence of Cyanobacterium aponinum BCRC AL20115.</title>
        <authorList>
            <person name="Chang H.-Y."/>
            <person name="Lin K.-M."/>
            <person name="Hsueh H.-T."/>
            <person name="Chu H.-A."/>
            <person name="Kuo C.-H."/>
        </authorList>
    </citation>
    <scope>NUCLEOTIDE SEQUENCE</scope>
    <source>
        <strain evidence="1">AL20115</strain>
    </source>
</reference>
<dbReference type="RefSeq" id="WP_165776028.1">
    <property type="nucleotide sequence ID" value="NZ_CP138348.1"/>
</dbReference>
<dbReference type="EMBL" id="CP138348">
    <property type="protein sequence ID" value="WPF88305.1"/>
    <property type="molecule type" value="Genomic_DNA"/>
</dbReference>
<evidence type="ECO:0000313" key="1">
    <source>
        <dbReference type="EMBL" id="WPF88305.1"/>
    </source>
</evidence>
<proteinExistence type="predicted"/>
<accession>A0AAF0ZB48</accession>
<protein>
    <submittedName>
        <fullName evidence="1">Uncharacterized protein</fullName>
    </submittedName>
</protein>
<gene>
    <name evidence="1" type="ORF">SAY89_16135</name>
</gene>
<dbReference type="AlphaFoldDB" id="A0AAF0ZB48"/>
<organism evidence="1">
    <name type="scientific">Cyanobacterium aponinum AL20115</name>
    <dbReference type="NCBI Taxonomy" id="3090662"/>
    <lineage>
        <taxon>Bacteria</taxon>
        <taxon>Bacillati</taxon>
        <taxon>Cyanobacteriota</taxon>
        <taxon>Cyanophyceae</taxon>
        <taxon>Oscillatoriophycideae</taxon>
        <taxon>Chroococcales</taxon>
        <taxon>Geminocystaceae</taxon>
        <taxon>Cyanobacterium</taxon>
    </lineage>
</organism>
<sequence>MGNSHKHKDELIIYGEIINFPHSCFLPNFLPKKSLLPESQYLSSLHRLQVIFTENK</sequence>
<name>A0AAF0ZB48_9CHRO</name>